<keyword evidence="3" id="KW-0808">Transferase</keyword>
<dbReference type="STRING" id="1121442.SAMN02745702_02482"/>
<dbReference type="CDD" id="cd16936">
    <property type="entry name" value="HATPase_RsbW-like"/>
    <property type="match status" value="1"/>
</dbReference>
<keyword evidence="1" id="KW-0723">Serine/threonine-protein kinase</keyword>
<protein>
    <submittedName>
        <fullName evidence="3">Histidine kinase-like ATPase domain-containing protein</fullName>
    </submittedName>
</protein>
<dbReference type="InterPro" id="IPR003594">
    <property type="entry name" value="HATPase_dom"/>
</dbReference>
<dbReference type="OrthoDB" id="163538at2"/>
<evidence type="ECO:0000256" key="1">
    <source>
        <dbReference type="ARBA" id="ARBA00022527"/>
    </source>
</evidence>
<dbReference type="EMBL" id="FUYA01000009">
    <property type="protein sequence ID" value="SKA79058.1"/>
    <property type="molecule type" value="Genomic_DNA"/>
</dbReference>
<dbReference type="PANTHER" id="PTHR35526">
    <property type="entry name" value="ANTI-SIGMA-F FACTOR RSBW-RELATED"/>
    <property type="match status" value="1"/>
</dbReference>
<gene>
    <name evidence="3" type="ORF">SAMN02745702_02482</name>
</gene>
<dbReference type="InterPro" id="IPR036890">
    <property type="entry name" value="HATPase_C_sf"/>
</dbReference>
<evidence type="ECO:0000313" key="3">
    <source>
        <dbReference type="EMBL" id="SKA79058.1"/>
    </source>
</evidence>
<dbReference type="PANTHER" id="PTHR35526:SF3">
    <property type="entry name" value="ANTI-SIGMA-F FACTOR RSBW"/>
    <property type="match status" value="1"/>
</dbReference>
<organism evidence="3 4">
    <name type="scientific">Desulfobaculum bizertense DSM 18034</name>
    <dbReference type="NCBI Taxonomy" id="1121442"/>
    <lineage>
        <taxon>Bacteria</taxon>
        <taxon>Pseudomonadati</taxon>
        <taxon>Thermodesulfobacteriota</taxon>
        <taxon>Desulfovibrionia</taxon>
        <taxon>Desulfovibrionales</taxon>
        <taxon>Desulfovibrionaceae</taxon>
        <taxon>Desulfobaculum</taxon>
    </lineage>
</organism>
<dbReference type="GO" id="GO:0004674">
    <property type="term" value="F:protein serine/threonine kinase activity"/>
    <property type="evidence" value="ECO:0007669"/>
    <property type="project" value="UniProtKB-KW"/>
</dbReference>
<reference evidence="3 4" key="1">
    <citation type="submission" date="2017-02" db="EMBL/GenBank/DDBJ databases">
        <authorList>
            <person name="Peterson S.W."/>
        </authorList>
    </citation>
    <scope>NUCLEOTIDE SEQUENCE [LARGE SCALE GENOMIC DNA]</scope>
    <source>
        <strain evidence="3 4">DSM 18034</strain>
    </source>
</reference>
<feature type="domain" description="Histidine kinase/HSP90-like ATPase" evidence="2">
    <location>
        <begin position="15"/>
        <end position="135"/>
    </location>
</feature>
<evidence type="ECO:0000313" key="4">
    <source>
        <dbReference type="Proteomes" id="UP000189733"/>
    </source>
</evidence>
<dbReference type="Pfam" id="PF13581">
    <property type="entry name" value="HATPase_c_2"/>
    <property type="match status" value="1"/>
</dbReference>
<dbReference type="Gene3D" id="3.30.565.10">
    <property type="entry name" value="Histidine kinase-like ATPase, C-terminal domain"/>
    <property type="match status" value="1"/>
</dbReference>
<evidence type="ECO:0000259" key="2">
    <source>
        <dbReference type="Pfam" id="PF13581"/>
    </source>
</evidence>
<dbReference type="Proteomes" id="UP000189733">
    <property type="component" value="Unassembled WGS sequence"/>
</dbReference>
<keyword evidence="4" id="KW-1185">Reference proteome</keyword>
<sequence length="144" mass="16055">MEKKAQLQERAVQDFEASTTQLESIGAFVHGFFGQSGCCESSLLFSLELIASELATNIIRHAYSGQKHGVMRIELGIFPDRLEMCFEDFGKSFDPALVPEPDFENPQDGGRGLFIVHQLTSRLEYESREGRNSLLAVVPRKGDS</sequence>
<dbReference type="InterPro" id="IPR050267">
    <property type="entry name" value="Anti-sigma-factor_SerPK"/>
</dbReference>
<dbReference type="SUPFAM" id="SSF55874">
    <property type="entry name" value="ATPase domain of HSP90 chaperone/DNA topoisomerase II/histidine kinase"/>
    <property type="match status" value="1"/>
</dbReference>
<name>A0A1T4WQC0_9BACT</name>
<keyword evidence="3" id="KW-0418">Kinase</keyword>
<proteinExistence type="predicted"/>
<dbReference type="RefSeq" id="WP_078685763.1">
    <property type="nucleotide sequence ID" value="NZ_FUYA01000009.1"/>
</dbReference>
<accession>A0A1T4WQC0</accession>
<dbReference type="AlphaFoldDB" id="A0A1T4WQC0"/>